<dbReference type="InterPro" id="IPR027746">
    <property type="entry name" value="TTL"/>
</dbReference>
<dbReference type="PANTHER" id="PTHR47551:SF1">
    <property type="entry name" value="TUBULIN--TYROSINE LIGASE PBY1-RELATED"/>
    <property type="match status" value="1"/>
</dbReference>
<dbReference type="SMR" id="A0A915ZCA8"/>
<dbReference type="EMBL" id="CAGKOT010000027">
    <property type="protein sequence ID" value="CAB5369765.1"/>
    <property type="molecule type" value="Genomic_DNA"/>
</dbReference>
<dbReference type="VEuPathDB" id="FungiDB:RhiirFUN_021056"/>
<dbReference type="GO" id="GO:0000932">
    <property type="term" value="C:P-body"/>
    <property type="evidence" value="ECO:0007669"/>
    <property type="project" value="TreeGrafter"/>
</dbReference>
<evidence type="ECO:0000256" key="1">
    <source>
        <dbReference type="SAM" id="Coils"/>
    </source>
</evidence>
<evidence type="ECO:0008006" key="4">
    <source>
        <dbReference type="Google" id="ProtNLM"/>
    </source>
</evidence>
<dbReference type="AlphaFoldDB" id="A0A915ZCA8"/>
<dbReference type="Proteomes" id="UP000684084">
    <property type="component" value="Unassembled WGS sequence"/>
</dbReference>
<dbReference type="PROSITE" id="PS51221">
    <property type="entry name" value="TTL"/>
    <property type="match status" value="1"/>
</dbReference>
<proteinExistence type="predicted"/>
<dbReference type="OrthoDB" id="202825at2759"/>
<protein>
    <recommendedName>
        <fullName evidence="4">Tubulin-tyrosine ligase</fullName>
    </recommendedName>
</protein>
<evidence type="ECO:0000313" key="3">
    <source>
        <dbReference type="Proteomes" id="UP000684084"/>
    </source>
</evidence>
<dbReference type="Pfam" id="PF03133">
    <property type="entry name" value="TTL"/>
    <property type="match status" value="1"/>
</dbReference>
<dbReference type="SUPFAM" id="SSF56059">
    <property type="entry name" value="Glutathione synthetase ATP-binding domain-like"/>
    <property type="match status" value="1"/>
</dbReference>
<dbReference type="PANTHER" id="PTHR47551">
    <property type="entry name" value="TUBULIN--TYROSINE LIGASE PBY1-RELATED"/>
    <property type="match status" value="1"/>
</dbReference>
<keyword evidence="1" id="KW-0175">Coiled coil</keyword>
<organism evidence="2 3">
    <name type="scientific">Rhizophagus irregularis</name>
    <dbReference type="NCBI Taxonomy" id="588596"/>
    <lineage>
        <taxon>Eukaryota</taxon>
        <taxon>Fungi</taxon>
        <taxon>Fungi incertae sedis</taxon>
        <taxon>Mucoromycota</taxon>
        <taxon>Glomeromycotina</taxon>
        <taxon>Glomeromycetes</taxon>
        <taxon>Glomerales</taxon>
        <taxon>Glomeraceae</taxon>
        <taxon>Rhizophagus</taxon>
    </lineage>
</organism>
<name>A0A915ZCA8_9GLOM</name>
<sequence length="430" mass="50473">MESSMKEIAIVGIQDDYTRNIIIKSLKTILPNLQILEFPRSTGSSLISSSKILFWLEYEDIEFDQVMSNKQTQMINTYCIRKGLIRKANLNYNIQKYISKNPNSILKKSTPETWFFEVIHIDYLDEALEEIFEVVQECKENDERIEEEKVKFILKPSLGNKGAEIKIFYSIEQLRNVFEGNKTLDDKEDHEEDEDEEKEVEVEEAEVEIEEVDDDDDESMFHIREWVIQRYISNPLLINNRKFHIRSYILAISNLRVYLYKEMLALFALNSYSPTDINNSLSHLTNTCLQVNENSFKESNQVKLFWDLSSEEGINVNDLEIIFDQIKLILNDCFESVSNEVIQFMPLENAFELFGFDFLVDQHKNVYFLEANSFPDFKQTGDRLSHVISSLFEGTIKLAVAPFFKDEKISSDNEDSNFCLIFNKYNKYKK</sequence>
<dbReference type="Gene3D" id="3.30.470.20">
    <property type="entry name" value="ATP-grasp fold, B domain"/>
    <property type="match status" value="1"/>
</dbReference>
<comment type="caution">
    <text evidence="2">The sequence shown here is derived from an EMBL/GenBank/DDBJ whole genome shotgun (WGS) entry which is preliminary data.</text>
</comment>
<gene>
    <name evidence="2" type="ORF">CHRIB12_LOCUS12310</name>
</gene>
<accession>A0A915ZCA8</accession>
<reference evidence="2" key="1">
    <citation type="submission" date="2020-05" db="EMBL/GenBank/DDBJ databases">
        <authorList>
            <person name="Rincon C."/>
            <person name="Sanders R I."/>
            <person name="Robbins C."/>
            <person name="Chaturvedi A."/>
        </authorList>
    </citation>
    <scope>NUCLEOTIDE SEQUENCE</scope>
    <source>
        <strain evidence="2">CHB12</strain>
    </source>
</reference>
<evidence type="ECO:0000313" key="2">
    <source>
        <dbReference type="EMBL" id="CAB5369765.1"/>
    </source>
</evidence>
<dbReference type="InterPro" id="IPR004344">
    <property type="entry name" value="TTL/TTLL_fam"/>
</dbReference>
<feature type="coiled-coil region" evidence="1">
    <location>
        <begin position="188"/>
        <end position="215"/>
    </location>
</feature>